<dbReference type="AlphaFoldDB" id="A0AA43Z4D0"/>
<dbReference type="Proteomes" id="UP000736384">
    <property type="component" value="Unassembled WGS sequence"/>
</dbReference>
<protein>
    <submittedName>
        <fullName evidence="1">Uncharacterized protein</fullName>
    </submittedName>
</protein>
<reference evidence="1" key="1">
    <citation type="submission" date="2020-03" db="EMBL/GenBank/DDBJ databases">
        <title>Genome assembly of Azotobacter chroococcum W5.</title>
        <authorList>
            <person name="Kannepalli A."/>
        </authorList>
    </citation>
    <scope>NUCLEOTIDE SEQUENCE</scope>
    <source>
        <strain evidence="1">W5</strain>
    </source>
</reference>
<organism evidence="1 2">
    <name type="scientific">Azotobacter chroococcum</name>
    <dbReference type="NCBI Taxonomy" id="353"/>
    <lineage>
        <taxon>Bacteria</taxon>
        <taxon>Pseudomonadati</taxon>
        <taxon>Pseudomonadota</taxon>
        <taxon>Gammaproteobacteria</taxon>
        <taxon>Pseudomonadales</taxon>
        <taxon>Pseudomonadaceae</taxon>
        <taxon>Azotobacter</taxon>
    </lineage>
</organism>
<dbReference type="EMBL" id="JAAPAP010000003">
    <property type="protein sequence ID" value="NHN76694.1"/>
    <property type="molecule type" value="Genomic_DNA"/>
</dbReference>
<evidence type="ECO:0000313" key="1">
    <source>
        <dbReference type="EMBL" id="NHN76694.1"/>
    </source>
</evidence>
<name>A0AA43Z4D0_9GAMM</name>
<dbReference type="RefSeq" id="WP_165891856.1">
    <property type="nucleotide sequence ID" value="NZ_JAAPAP010000003.1"/>
</dbReference>
<proteinExistence type="predicted"/>
<comment type="caution">
    <text evidence="1">The sequence shown here is derived from an EMBL/GenBank/DDBJ whole genome shotgun (WGS) entry which is preliminary data.</text>
</comment>
<sequence>MPDLIPLAPRHLELIRAAQQALHRATDQTSPSAERGAALPAWQAAAEALAVALVAYLESIEEADHDL</sequence>
<gene>
    <name evidence="1" type="ORF">HA520_05245</name>
</gene>
<accession>A0AA43Z4D0</accession>
<evidence type="ECO:0000313" key="2">
    <source>
        <dbReference type="Proteomes" id="UP000736384"/>
    </source>
</evidence>